<feature type="region of interest" description="Disordered" evidence="1">
    <location>
        <begin position="58"/>
        <end position="79"/>
    </location>
</feature>
<dbReference type="AlphaFoldDB" id="A0A6J4SGU1"/>
<evidence type="ECO:0000256" key="1">
    <source>
        <dbReference type="SAM" id="MobiDB-lite"/>
    </source>
</evidence>
<protein>
    <submittedName>
        <fullName evidence="2">Uncharacterized protein</fullName>
    </submittedName>
</protein>
<sequence>GRGGDLRLDQGERHVQNDAADLRALLAVRPRAGRDRPPIRGTLRLRRHQVRAGLRALRKAPAPRGRRAHRRLVPPETRI</sequence>
<feature type="non-terminal residue" evidence="2">
    <location>
        <position position="79"/>
    </location>
</feature>
<name>A0A6J4SGU1_9ACTN</name>
<dbReference type="EMBL" id="CADCVM010000248">
    <property type="protein sequence ID" value="CAA9499039.1"/>
    <property type="molecule type" value="Genomic_DNA"/>
</dbReference>
<gene>
    <name evidence="2" type="ORF">AVDCRST_MAG05-2321</name>
</gene>
<proteinExistence type="predicted"/>
<accession>A0A6J4SGU1</accession>
<evidence type="ECO:0000313" key="2">
    <source>
        <dbReference type="EMBL" id="CAA9499039.1"/>
    </source>
</evidence>
<feature type="non-terminal residue" evidence="2">
    <location>
        <position position="1"/>
    </location>
</feature>
<organism evidence="2">
    <name type="scientific">uncultured Rubrobacteraceae bacterium</name>
    <dbReference type="NCBI Taxonomy" id="349277"/>
    <lineage>
        <taxon>Bacteria</taxon>
        <taxon>Bacillati</taxon>
        <taxon>Actinomycetota</taxon>
        <taxon>Rubrobacteria</taxon>
        <taxon>Rubrobacterales</taxon>
        <taxon>Rubrobacteraceae</taxon>
        <taxon>environmental samples</taxon>
    </lineage>
</organism>
<reference evidence="2" key="1">
    <citation type="submission" date="2020-02" db="EMBL/GenBank/DDBJ databases">
        <authorList>
            <person name="Meier V. D."/>
        </authorList>
    </citation>
    <scope>NUCLEOTIDE SEQUENCE</scope>
    <source>
        <strain evidence="2">AVDCRST_MAG05</strain>
    </source>
</reference>